<feature type="domain" description="Histidine kinase" evidence="6">
    <location>
        <begin position="1"/>
        <end position="80"/>
    </location>
</feature>
<dbReference type="PANTHER" id="PTHR43711">
    <property type="entry name" value="TWO-COMPONENT HISTIDINE KINASE"/>
    <property type="match status" value="1"/>
</dbReference>
<dbReference type="PROSITE" id="PS50109">
    <property type="entry name" value="HIS_KIN"/>
    <property type="match status" value="1"/>
</dbReference>
<dbReference type="InterPro" id="IPR003594">
    <property type="entry name" value="HATPase_dom"/>
</dbReference>
<dbReference type="RefSeq" id="WP_343854222.1">
    <property type="nucleotide sequence ID" value="NZ_BAAAFI010000046.1"/>
</dbReference>
<dbReference type="InterPro" id="IPR036890">
    <property type="entry name" value="HATPase_C_sf"/>
</dbReference>
<dbReference type="EC" id="2.7.13.3" evidence="2"/>
<protein>
    <recommendedName>
        <fullName evidence="2">histidine kinase</fullName>
        <ecNumber evidence="2">2.7.13.3</ecNumber>
    </recommendedName>
</protein>
<comment type="catalytic activity">
    <reaction evidence="1">
        <text>ATP + protein L-histidine = ADP + protein N-phospho-L-histidine.</text>
        <dbReference type="EC" id="2.7.13.3"/>
    </reaction>
</comment>
<dbReference type="EMBL" id="BAAAFI010000046">
    <property type="protein sequence ID" value="GAA0880713.1"/>
    <property type="molecule type" value="Genomic_DNA"/>
</dbReference>
<keyword evidence="8" id="KW-1185">Reference proteome</keyword>
<evidence type="ECO:0000256" key="4">
    <source>
        <dbReference type="ARBA" id="ARBA00022777"/>
    </source>
</evidence>
<keyword evidence="4" id="KW-0418">Kinase</keyword>
<evidence type="ECO:0000313" key="7">
    <source>
        <dbReference type="EMBL" id="GAA0880713.1"/>
    </source>
</evidence>
<keyword evidence="3" id="KW-0808">Transferase</keyword>
<organism evidence="7 8">
    <name type="scientific">Algoriphagus jejuensis</name>
    <dbReference type="NCBI Taxonomy" id="419934"/>
    <lineage>
        <taxon>Bacteria</taxon>
        <taxon>Pseudomonadati</taxon>
        <taxon>Bacteroidota</taxon>
        <taxon>Cytophagia</taxon>
        <taxon>Cytophagales</taxon>
        <taxon>Cyclobacteriaceae</taxon>
        <taxon>Algoriphagus</taxon>
    </lineage>
</organism>
<dbReference type="PRINTS" id="PR00344">
    <property type="entry name" value="BCTRLSENSOR"/>
</dbReference>
<dbReference type="Proteomes" id="UP001500469">
    <property type="component" value="Unassembled WGS sequence"/>
</dbReference>
<sequence>MISYLLLEVIDSGIGISTEFQRKMFDPFEQERKGNDRLIEGTGLGLSITRMPVELMDGEIRIWSAKDEGAKVLVEIPLPDA</sequence>
<dbReference type="InterPro" id="IPR004358">
    <property type="entry name" value="Sig_transdc_His_kin-like_C"/>
</dbReference>
<name>A0ABN1N4C3_9BACT</name>
<dbReference type="PANTHER" id="PTHR43711:SF1">
    <property type="entry name" value="HISTIDINE KINASE 1"/>
    <property type="match status" value="1"/>
</dbReference>
<reference evidence="7 8" key="1">
    <citation type="journal article" date="2019" name="Int. J. Syst. Evol. Microbiol.">
        <title>The Global Catalogue of Microorganisms (GCM) 10K type strain sequencing project: providing services to taxonomists for standard genome sequencing and annotation.</title>
        <authorList>
            <consortium name="The Broad Institute Genomics Platform"/>
            <consortium name="The Broad Institute Genome Sequencing Center for Infectious Disease"/>
            <person name="Wu L."/>
            <person name="Ma J."/>
        </authorList>
    </citation>
    <scope>NUCLEOTIDE SEQUENCE [LARGE SCALE GENOMIC DNA]</scope>
    <source>
        <strain evidence="7 8">JCM 16112</strain>
    </source>
</reference>
<dbReference type="SUPFAM" id="SSF55874">
    <property type="entry name" value="ATPase domain of HSP90 chaperone/DNA topoisomerase II/histidine kinase"/>
    <property type="match status" value="1"/>
</dbReference>
<evidence type="ECO:0000256" key="5">
    <source>
        <dbReference type="ARBA" id="ARBA00023012"/>
    </source>
</evidence>
<comment type="caution">
    <text evidence="7">The sequence shown here is derived from an EMBL/GenBank/DDBJ whole genome shotgun (WGS) entry which is preliminary data.</text>
</comment>
<accession>A0ABN1N4C3</accession>
<evidence type="ECO:0000256" key="1">
    <source>
        <dbReference type="ARBA" id="ARBA00000085"/>
    </source>
</evidence>
<dbReference type="Gene3D" id="3.30.565.10">
    <property type="entry name" value="Histidine kinase-like ATPase, C-terminal domain"/>
    <property type="match status" value="1"/>
</dbReference>
<evidence type="ECO:0000256" key="2">
    <source>
        <dbReference type="ARBA" id="ARBA00012438"/>
    </source>
</evidence>
<evidence type="ECO:0000256" key="3">
    <source>
        <dbReference type="ARBA" id="ARBA00022679"/>
    </source>
</evidence>
<keyword evidence="5" id="KW-0902">Two-component regulatory system</keyword>
<evidence type="ECO:0000259" key="6">
    <source>
        <dbReference type="PROSITE" id="PS50109"/>
    </source>
</evidence>
<proteinExistence type="predicted"/>
<dbReference type="InterPro" id="IPR050736">
    <property type="entry name" value="Sensor_HK_Regulatory"/>
</dbReference>
<dbReference type="SMART" id="SM00387">
    <property type="entry name" value="HATPase_c"/>
    <property type="match status" value="1"/>
</dbReference>
<gene>
    <name evidence="7" type="ORF">GCM10009119_36830</name>
</gene>
<dbReference type="InterPro" id="IPR005467">
    <property type="entry name" value="His_kinase_dom"/>
</dbReference>
<evidence type="ECO:0000313" key="8">
    <source>
        <dbReference type="Proteomes" id="UP001500469"/>
    </source>
</evidence>
<dbReference type="Pfam" id="PF02518">
    <property type="entry name" value="HATPase_c"/>
    <property type="match status" value="1"/>
</dbReference>